<dbReference type="KEGG" id="cpb:Cphamn1_0122"/>
<dbReference type="STRING" id="331678.Cphamn1_0122"/>
<evidence type="ECO:0000256" key="7">
    <source>
        <dbReference type="ARBA" id="ARBA00022741"/>
    </source>
</evidence>
<keyword evidence="7" id="KW-0547">Nucleotide-binding</keyword>
<keyword evidence="4" id="KW-0963">Cytoplasm</keyword>
<proteinExistence type="inferred from homology"/>
<keyword evidence="8" id="KW-0067">ATP-binding</keyword>
<organism evidence="11">
    <name type="scientific">Chlorobium phaeobacteroides (strain BS1)</name>
    <dbReference type="NCBI Taxonomy" id="331678"/>
    <lineage>
        <taxon>Bacteria</taxon>
        <taxon>Pseudomonadati</taxon>
        <taxon>Chlorobiota</taxon>
        <taxon>Chlorobiia</taxon>
        <taxon>Chlorobiales</taxon>
        <taxon>Chlorobiaceae</taxon>
        <taxon>Chlorobium/Pelodictyon group</taxon>
        <taxon>Chlorobium</taxon>
    </lineage>
</organism>
<dbReference type="EMBL" id="CP001101">
    <property type="protein sequence ID" value="ACE03102.1"/>
    <property type="molecule type" value="Genomic_DNA"/>
</dbReference>
<dbReference type="InterPro" id="IPR003442">
    <property type="entry name" value="T6A_TsaE"/>
</dbReference>
<dbReference type="SUPFAM" id="SSF52540">
    <property type="entry name" value="P-loop containing nucleoside triphosphate hydrolases"/>
    <property type="match status" value="1"/>
</dbReference>
<comment type="subcellular location">
    <subcellularLocation>
        <location evidence="1">Cytoplasm</location>
    </subcellularLocation>
</comment>
<evidence type="ECO:0000256" key="10">
    <source>
        <dbReference type="ARBA" id="ARBA00032441"/>
    </source>
</evidence>
<keyword evidence="9" id="KW-0460">Magnesium</keyword>
<name>B3EK34_CHLPB</name>
<keyword evidence="6" id="KW-0479">Metal-binding</keyword>
<dbReference type="GO" id="GO:0005737">
    <property type="term" value="C:cytoplasm"/>
    <property type="evidence" value="ECO:0007669"/>
    <property type="project" value="UniProtKB-SubCell"/>
</dbReference>
<dbReference type="AlphaFoldDB" id="B3EK34"/>
<dbReference type="GO" id="GO:0046872">
    <property type="term" value="F:metal ion binding"/>
    <property type="evidence" value="ECO:0007669"/>
    <property type="project" value="UniProtKB-KW"/>
</dbReference>
<dbReference type="Pfam" id="PF02367">
    <property type="entry name" value="TsaE"/>
    <property type="match status" value="1"/>
</dbReference>
<evidence type="ECO:0000256" key="5">
    <source>
        <dbReference type="ARBA" id="ARBA00022694"/>
    </source>
</evidence>
<reference evidence="11" key="1">
    <citation type="submission" date="2008-06" db="EMBL/GenBank/DDBJ databases">
        <title>Complete sequence of Chlorobium phaeobacteroides BS1.</title>
        <authorList>
            <consortium name="US DOE Joint Genome Institute"/>
            <person name="Lucas S."/>
            <person name="Copeland A."/>
            <person name="Lapidus A."/>
            <person name="Glavina del Rio T."/>
            <person name="Dalin E."/>
            <person name="Tice H."/>
            <person name="Bruce D."/>
            <person name="Goodwin L."/>
            <person name="Pitluck S."/>
            <person name="Schmutz J."/>
            <person name="Larimer F."/>
            <person name="Land M."/>
            <person name="Hauser L."/>
            <person name="Kyrpides N."/>
            <person name="Ovchinnikova G."/>
            <person name="Li T."/>
            <person name="Liu Z."/>
            <person name="Zhao F."/>
            <person name="Overmann J."/>
            <person name="Bryant D.A."/>
            <person name="Richardson P."/>
        </authorList>
    </citation>
    <scope>NUCLEOTIDE SEQUENCE [LARGE SCALE GENOMIC DNA]</scope>
    <source>
        <strain evidence="11">BS1</strain>
    </source>
</reference>
<evidence type="ECO:0000256" key="3">
    <source>
        <dbReference type="ARBA" id="ARBA00019010"/>
    </source>
</evidence>
<dbReference type="InterPro" id="IPR027417">
    <property type="entry name" value="P-loop_NTPase"/>
</dbReference>
<dbReference type="GO" id="GO:0002949">
    <property type="term" value="P:tRNA threonylcarbamoyladenosine modification"/>
    <property type="evidence" value="ECO:0007669"/>
    <property type="project" value="InterPro"/>
</dbReference>
<evidence type="ECO:0000256" key="1">
    <source>
        <dbReference type="ARBA" id="ARBA00004496"/>
    </source>
</evidence>
<evidence type="ECO:0000313" key="11">
    <source>
        <dbReference type="EMBL" id="ACE03102.1"/>
    </source>
</evidence>
<dbReference type="HOGENOM" id="CLU_087829_3_0_10"/>
<dbReference type="PANTHER" id="PTHR33540">
    <property type="entry name" value="TRNA THREONYLCARBAMOYLADENOSINE BIOSYNTHESIS PROTEIN TSAE"/>
    <property type="match status" value="1"/>
</dbReference>
<evidence type="ECO:0000256" key="8">
    <source>
        <dbReference type="ARBA" id="ARBA00022840"/>
    </source>
</evidence>
<dbReference type="PANTHER" id="PTHR33540:SF2">
    <property type="entry name" value="TRNA THREONYLCARBAMOYLADENOSINE BIOSYNTHESIS PROTEIN TSAE"/>
    <property type="match status" value="1"/>
</dbReference>
<dbReference type="Gene3D" id="3.40.50.300">
    <property type="entry name" value="P-loop containing nucleotide triphosphate hydrolases"/>
    <property type="match status" value="1"/>
</dbReference>
<evidence type="ECO:0000256" key="2">
    <source>
        <dbReference type="ARBA" id="ARBA00007599"/>
    </source>
</evidence>
<dbReference type="NCBIfam" id="TIGR00150">
    <property type="entry name" value="T6A_YjeE"/>
    <property type="match status" value="1"/>
</dbReference>
<dbReference type="eggNOG" id="COG0802">
    <property type="taxonomic scope" value="Bacteria"/>
</dbReference>
<evidence type="ECO:0000256" key="6">
    <source>
        <dbReference type="ARBA" id="ARBA00022723"/>
    </source>
</evidence>
<evidence type="ECO:0000256" key="4">
    <source>
        <dbReference type="ARBA" id="ARBA00022490"/>
    </source>
</evidence>
<sequence>MFVFFDFLLLNFDFLPMKEFYSRSVEETREYARQFAAGLQPGDVVFLCGNLGAGKTEFMRGIAQVFKCDDQLSSPSFSIFNIYNGSLRGEPVKLQHFDLYRIETPEELDVLGFGEYIDGQTISVVEWGEKFPDELPGNAKKVFIEAVGEDERRIVLER</sequence>
<protein>
    <recommendedName>
        <fullName evidence="3">tRNA threonylcarbamoyladenosine biosynthesis protein TsaE</fullName>
    </recommendedName>
    <alternativeName>
        <fullName evidence="10">t(6)A37 threonylcarbamoyladenosine biosynthesis protein TsaE</fullName>
    </alternativeName>
</protein>
<accession>B3EK34</accession>
<dbReference type="GO" id="GO:0005524">
    <property type="term" value="F:ATP binding"/>
    <property type="evidence" value="ECO:0007669"/>
    <property type="project" value="UniProtKB-KW"/>
</dbReference>
<evidence type="ECO:0000256" key="9">
    <source>
        <dbReference type="ARBA" id="ARBA00022842"/>
    </source>
</evidence>
<gene>
    <name evidence="11" type="ordered locus">Cphamn1_0122</name>
</gene>
<comment type="similarity">
    <text evidence="2">Belongs to the TsaE family.</text>
</comment>
<keyword evidence="5" id="KW-0819">tRNA processing</keyword>